<dbReference type="Pfam" id="PF01661">
    <property type="entry name" value="Macro"/>
    <property type="match status" value="1"/>
</dbReference>
<dbReference type="Proteomes" id="UP000469452">
    <property type="component" value="Unassembled WGS sequence"/>
</dbReference>
<dbReference type="InterPro" id="IPR002589">
    <property type="entry name" value="Macro_dom"/>
</dbReference>
<evidence type="ECO:0000259" key="1">
    <source>
        <dbReference type="PROSITE" id="PS51154"/>
    </source>
</evidence>
<dbReference type="InterPro" id="IPR043472">
    <property type="entry name" value="Macro_dom-like"/>
</dbReference>
<dbReference type="AlphaFoldDB" id="A0A6A4Z9I4"/>
<organism evidence="2 3">
    <name type="scientific">Aphanomyces astaci</name>
    <name type="common">Crayfish plague agent</name>
    <dbReference type="NCBI Taxonomy" id="112090"/>
    <lineage>
        <taxon>Eukaryota</taxon>
        <taxon>Sar</taxon>
        <taxon>Stramenopiles</taxon>
        <taxon>Oomycota</taxon>
        <taxon>Saprolegniomycetes</taxon>
        <taxon>Saprolegniales</taxon>
        <taxon>Verrucalvaceae</taxon>
        <taxon>Aphanomyces</taxon>
    </lineage>
</organism>
<accession>A0A6A4Z9I4</accession>
<dbReference type="EMBL" id="VJMI01019474">
    <property type="protein sequence ID" value="KAF0707275.1"/>
    <property type="molecule type" value="Genomic_DNA"/>
</dbReference>
<reference evidence="2 3" key="1">
    <citation type="submission" date="2019-06" db="EMBL/GenBank/DDBJ databases">
        <title>Genomics analysis of Aphanomyces spp. identifies a new class of oomycete effector associated with host adaptation.</title>
        <authorList>
            <person name="Gaulin E."/>
        </authorList>
    </citation>
    <scope>NUCLEOTIDE SEQUENCE [LARGE SCALE GENOMIC DNA]</scope>
    <source>
        <strain evidence="2 3">E</strain>
    </source>
</reference>
<feature type="domain" description="Macro" evidence="1">
    <location>
        <begin position="1"/>
        <end position="169"/>
    </location>
</feature>
<name>A0A6A4Z9I4_APHAT</name>
<evidence type="ECO:0000313" key="2">
    <source>
        <dbReference type="EMBL" id="KAF0707275.1"/>
    </source>
</evidence>
<comment type="caution">
    <text evidence="2">The sequence shown here is derived from an EMBL/GenBank/DDBJ whole genome shotgun (WGS) entry which is preliminary data.</text>
</comment>
<evidence type="ECO:0000313" key="3">
    <source>
        <dbReference type="Proteomes" id="UP000469452"/>
    </source>
</evidence>
<sequence>MSRQSVNWGGMDAGDEMLYPAQTIDGLVSLAGGRELQKLLANIDGAIKCPTGSAVFTKAPGSLSKHFQGLVHTATPFYLAHDWESKLVSCYTQSLSAATSSGPFSTIAVPLLGAGCKGIPVAHAVRLACIACRSWDADATPSSPSLHVIFGIQDPSIESQFQAEFGEIITPKPRRSLH</sequence>
<dbReference type="PROSITE" id="PS51154">
    <property type="entry name" value="MACRO"/>
    <property type="match status" value="1"/>
</dbReference>
<proteinExistence type="predicted"/>
<dbReference type="VEuPathDB" id="FungiDB:H257_14509"/>
<dbReference type="Gene3D" id="3.40.220.10">
    <property type="entry name" value="Leucine Aminopeptidase, subunit E, domain 1"/>
    <property type="match status" value="1"/>
</dbReference>
<dbReference type="SUPFAM" id="SSF52949">
    <property type="entry name" value="Macro domain-like"/>
    <property type="match status" value="1"/>
</dbReference>
<protein>
    <recommendedName>
        <fullName evidence="1">Macro domain-containing protein</fullName>
    </recommendedName>
</protein>
<gene>
    <name evidence="2" type="ORF">AaE_013689</name>
</gene>